<dbReference type="InterPro" id="IPR010998">
    <property type="entry name" value="Integrase_recombinase_N"/>
</dbReference>
<evidence type="ECO:0000313" key="2">
    <source>
        <dbReference type="EMBL" id="GAA0474006.1"/>
    </source>
</evidence>
<evidence type="ECO:0000313" key="3">
    <source>
        <dbReference type="Proteomes" id="UP001500962"/>
    </source>
</evidence>
<dbReference type="EMBL" id="BAAADN010000068">
    <property type="protein sequence ID" value="GAA0474006.1"/>
    <property type="molecule type" value="Genomic_DNA"/>
</dbReference>
<reference evidence="2" key="2">
    <citation type="submission" date="2023-12" db="EMBL/GenBank/DDBJ databases">
        <authorList>
            <person name="Sun Q."/>
            <person name="Inoue M."/>
        </authorList>
    </citation>
    <scope>NUCLEOTIDE SEQUENCE</scope>
    <source>
        <strain evidence="2">JCM 12289</strain>
    </source>
</reference>
<dbReference type="Gene3D" id="1.10.150.130">
    <property type="match status" value="1"/>
</dbReference>
<dbReference type="AlphaFoldDB" id="A0AAV3SKR9"/>
<evidence type="ECO:0000256" key="1">
    <source>
        <dbReference type="ARBA" id="ARBA00023125"/>
    </source>
</evidence>
<reference evidence="2" key="1">
    <citation type="journal article" date="2014" name="Int. J. Syst. Evol. Microbiol.">
        <title>Complete genome sequence of Corynebacterium casei LMG S-19264T (=DSM 44701T), isolated from a smear-ripened cheese.</title>
        <authorList>
            <consortium name="US DOE Joint Genome Institute (JGI-PGF)"/>
            <person name="Walter F."/>
            <person name="Albersmeier A."/>
            <person name="Kalinowski J."/>
            <person name="Ruckert C."/>
        </authorList>
    </citation>
    <scope>NUCLEOTIDE SEQUENCE</scope>
    <source>
        <strain evidence="2">JCM 12289</strain>
    </source>
</reference>
<name>A0AAV3SKR9_HALDO</name>
<keyword evidence="1" id="KW-0238">DNA-binding</keyword>
<comment type="caution">
    <text evidence="2">The sequence shown here is derived from an EMBL/GenBank/DDBJ whole genome shotgun (WGS) entry which is preliminary data.</text>
</comment>
<dbReference type="Proteomes" id="UP001500962">
    <property type="component" value="Unassembled WGS sequence"/>
</dbReference>
<gene>
    <name evidence="2" type="ORF">GCM10008985_33330</name>
</gene>
<proteinExistence type="predicted"/>
<organism evidence="2 3">
    <name type="scientific">Halococcus dombrowskii</name>
    <dbReference type="NCBI Taxonomy" id="179637"/>
    <lineage>
        <taxon>Archaea</taxon>
        <taxon>Methanobacteriati</taxon>
        <taxon>Methanobacteriota</taxon>
        <taxon>Stenosarchaea group</taxon>
        <taxon>Halobacteria</taxon>
        <taxon>Halobacteriales</taxon>
        <taxon>Halococcaceae</taxon>
        <taxon>Halococcus</taxon>
    </lineage>
</organism>
<protein>
    <submittedName>
        <fullName evidence="2">Uncharacterized protein</fullName>
    </submittedName>
</protein>
<accession>A0AAV3SKR9</accession>
<sequence length="104" mass="11506">MVRIDTVIEDFLTDKGKGQADESGNYRQDASRELDRFVNSLTGHEDSPTTFDNVDSSHLRKYARHLTRQGGIAGTVRTYYAYVSAFCGAGPSGGESRRERRSAA</sequence>
<dbReference type="GO" id="GO:0003677">
    <property type="term" value="F:DNA binding"/>
    <property type="evidence" value="ECO:0007669"/>
    <property type="project" value="UniProtKB-KW"/>
</dbReference>